<dbReference type="OrthoDB" id="9005660at2"/>
<protein>
    <recommendedName>
        <fullName evidence="3">DUF2917 domain-containing protein</fullName>
    </recommendedName>
</protein>
<dbReference type="AlphaFoldDB" id="A0A0B6RRC5"/>
<dbReference type="InterPro" id="IPR021317">
    <property type="entry name" value="DUF2917"/>
</dbReference>
<reference evidence="1 2" key="2">
    <citation type="journal article" date="2016" name="Appl. Microbiol. Biotechnol.">
        <title>Mutations improving production and secretion of extracellular lipase by Burkholderia glumae PG1.</title>
        <authorList>
            <person name="Knapp A."/>
            <person name="Voget S."/>
            <person name="Gao R."/>
            <person name="Zaburannyi N."/>
            <person name="Krysciak D."/>
            <person name="Breuer M."/>
            <person name="Hauer B."/>
            <person name="Streit W.R."/>
            <person name="Muller R."/>
            <person name="Daniel R."/>
            <person name="Jaeger K.E."/>
        </authorList>
    </citation>
    <scope>NUCLEOTIDE SEQUENCE [LARGE SCALE GENOMIC DNA]</scope>
    <source>
        <strain evidence="1 2">PG1</strain>
    </source>
</reference>
<dbReference type="HOGENOM" id="CLU_159816_1_0_4"/>
<name>A0A0B6RRC5_BURPL</name>
<dbReference type="RefSeq" id="WP_042626116.1">
    <property type="nucleotide sequence ID" value="NZ_CP002580.1"/>
</dbReference>
<gene>
    <name evidence="1" type="ORF">BGL_1c33830</name>
</gene>
<reference evidence="2" key="1">
    <citation type="submission" date="2011-03" db="EMBL/GenBank/DDBJ databases">
        <authorList>
            <person name="Voget S."/>
            <person name="Streit W.R."/>
            <person name="Jaeger K.E."/>
            <person name="Daniel R."/>
        </authorList>
    </citation>
    <scope>NUCLEOTIDE SEQUENCE [LARGE SCALE GENOMIC DNA]</scope>
    <source>
        <strain evidence="2">PG1</strain>
    </source>
</reference>
<sequence>MREISSSVTFEIQTGEIVPMKVVRSTRLAVQGATVWATRSHDVDDYFLVSGASLRLRRGERLWLGVEGPGSACVSFSVAATPREAAHTLFARLAGWLARFHDGWRTV</sequence>
<keyword evidence="2" id="KW-1185">Reference proteome</keyword>
<organism evidence="1 2">
    <name type="scientific">Burkholderia plantarii</name>
    <dbReference type="NCBI Taxonomy" id="41899"/>
    <lineage>
        <taxon>Bacteria</taxon>
        <taxon>Pseudomonadati</taxon>
        <taxon>Pseudomonadota</taxon>
        <taxon>Betaproteobacteria</taxon>
        <taxon>Burkholderiales</taxon>
        <taxon>Burkholderiaceae</taxon>
        <taxon>Burkholderia</taxon>
    </lineage>
</organism>
<proteinExistence type="predicted"/>
<dbReference type="EMBL" id="CP002580">
    <property type="protein sequence ID" value="AJK47857.1"/>
    <property type="molecule type" value="Genomic_DNA"/>
</dbReference>
<evidence type="ECO:0000313" key="1">
    <source>
        <dbReference type="EMBL" id="AJK47857.1"/>
    </source>
</evidence>
<dbReference type="Pfam" id="PF11142">
    <property type="entry name" value="DUF2917"/>
    <property type="match status" value="1"/>
</dbReference>
<evidence type="ECO:0000313" key="2">
    <source>
        <dbReference type="Proteomes" id="UP000031838"/>
    </source>
</evidence>
<evidence type="ECO:0008006" key="3">
    <source>
        <dbReference type="Google" id="ProtNLM"/>
    </source>
</evidence>
<dbReference type="Proteomes" id="UP000031838">
    <property type="component" value="Chromosome 1"/>
</dbReference>
<accession>A0A0B6RRC5</accession>
<dbReference type="KEGG" id="bgp:BGL_1c33830"/>